<dbReference type="EMBL" id="JAZAVK010000077">
    <property type="protein sequence ID" value="KAK7425722.1"/>
    <property type="molecule type" value="Genomic_DNA"/>
</dbReference>
<organism evidence="1 2">
    <name type="scientific">Neonectria magnoliae</name>
    <dbReference type="NCBI Taxonomy" id="2732573"/>
    <lineage>
        <taxon>Eukaryota</taxon>
        <taxon>Fungi</taxon>
        <taxon>Dikarya</taxon>
        <taxon>Ascomycota</taxon>
        <taxon>Pezizomycotina</taxon>
        <taxon>Sordariomycetes</taxon>
        <taxon>Hypocreomycetidae</taxon>
        <taxon>Hypocreales</taxon>
        <taxon>Nectriaceae</taxon>
        <taxon>Neonectria</taxon>
    </lineage>
</organism>
<evidence type="ECO:0000313" key="1">
    <source>
        <dbReference type="EMBL" id="KAK7425722.1"/>
    </source>
</evidence>
<evidence type="ECO:0000313" key="2">
    <source>
        <dbReference type="Proteomes" id="UP001498421"/>
    </source>
</evidence>
<dbReference type="Proteomes" id="UP001498421">
    <property type="component" value="Unassembled WGS sequence"/>
</dbReference>
<proteinExistence type="predicted"/>
<gene>
    <name evidence="1" type="ORF">QQZ08_007821</name>
</gene>
<comment type="caution">
    <text evidence="1">The sequence shown here is derived from an EMBL/GenBank/DDBJ whole genome shotgun (WGS) entry which is preliminary data.</text>
</comment>
<reference evidence="1 2" key="1">
    <citation type="journal article" date="2025" name="Microbiol. Resour. Announc.">
        <title>Draft genome sequences for Neonectria magnoliae and Neonectria punicea, canker pathogens of Liriodendron tulipifera and Acer saccharum in West Virginia.</title>
        <authorList>
            <person name="Petronek H.M."/>
            <person name="Kasson M.T."/>
            <person name="Metheny A.M."/>
            <person name="Stauder C.M."/>
            <person name="Lovett B."/>
            <person name="Lynch S.C."/>
            <person name="Garnas J.R."/>
            <person name="Kasson L.R."/>
            <person name="Stajich J.E."/>
        </authorList>
    </citation>
    <scope>NUCLEOTIDE SEQUENCE [LARGE SCALE GENOMIC DNA]</scope>
    <source>
        <strain evidence="1 2">NRRL 64651</strain>
    </source>
</reference>
<accession>A0ABR1HXR0</accession>
<keyword evidence="2" id="KW-1185">Reference proteome</keyword>
<name>A0ABR1HXR0_9HYPO</name>
<protein>
    <submittedName>
        <fullName evidence="1">Uncharacterized protein</fullName>
    </submittedName>
</protein>
<sequence length="204" mass="23062">MFSKPKDRPIAILGLEKRLKSSFTTRGGYGVFKNFLERSLLGRRAEETPSLHPIEFPPDRNVPTWSWMAYIGAISHVQADFNRVDWSYEYSSSFDSGSGNQGKWHGEADGTNRPPILGLRRATKLDSTKDGGELFERVYFDIPGRKQRVEDLRCIVVSKAKPEDNVDSFMLNCYVLIVKLSSDRNLSGAYLRVGVGELRADQII</sequence>